<dbReference type="PIRSF" id="PIRSF000903">
    <property type="entry name" value="B5n-ttraPtase_sm"/>
    <property type="match status" value="1"/>
</dbReference>
<evidence type="ECO:0000256" key="5">
    <source>
        <dbReference type="HAMAP-Rule" id="MF_00199"/>
    </source>
</evidence>
<dbReference type="InterPro" id="IPR004843">
    <property type="entry name" value="Calcineurin-like_PHP"/>
</dbReference>
<evidence type="ECO:0000313" key="7">
    <source>
        <dbReference type="EMBL" id="BCM24158.1"/>
    </source>
</evidence>
<name>A0A8D5G125_9PROT</name>
<keyword evidence="3 5" id="KW-0378">Hydrolase</keyword>
<dbReference type="Pfam" id="PF00149">
    <property type="entry name" value="Metallophos"/>
    <property type="match status" value="1"/>
</dbReference>
<evidence type="ECO:0000256" key="3">
    <source>
        <dbReference type="ARBA" id="ARBA00022801"/>
    </source>
</evidence>
<evidence type="ECO:0000256" key="2">
    <source>
        <dbReference type="ARBA" id="ARBA00005419"/>
    </source>
</evidence>
<dbReference type="PANTHER" id="PTHR40942:SF4">
    <property type="entry name" value="CYTOCHROME C5"/>
    <property type="match status" value="1"/>
</dbReference>
<dbReference type="InterPro" id="IPR004617">
    <property type="entry name" value="ApaH"/>
</dbReference>
<organism evidence="7 8">
    <name type="scientific">Methyloradius palustris</name>
    <dbReference type="NCBI Taxonomy" id="2778876"/>
    <lineage>
        <taxon>Bacteria</taxon>
        <taxon>Pseudomonadati</taxon>
        <taxon>Pseudomonadota</taxon>
        <taxon>Betaproteobacteria</taxon>
        <taxon>Nitrosomonadales</taxon>
        <taxon>Methylophilaceae</taxon>
        <taxon>Methyloradius</taxon>
    </lineage>
</organism>
<reference evidence="7" key="1">
    <citation type="journal article" date="2021" name="Arch. Microbiol.">
        <title>Methyloradius palustris gen. nov., sp. nov., a methanol-oxidizing bacterium isolated from snow.</title>
        <authorList>
            <person name="Miyadera T."/>
            <person name="Kojima H."/>
            <person name="Fukui M."/>
        </authorList>
    </citation>
    <scope>NUCLEOTIDE SEQUENCE</scope>
    <source>
        <strain evidence="7">Zm11</strain>
    </source>
</reference>
<accession>A0A8D5G125</accession>
<dbReference type="AlphaFoldDB" id="A0A8D5G125"/>
<keyword evidence="8" id="KW-1185">Reference proteome</keyword>
<proteinExistence type="inferred from homology"/>
<evidence type="ECO:0000313" key="8">
    <source>
        <dbReference type="Proteomes" id="UP000826722"/>
    </source>
</evidence>
<dbReference type="CDD" id="cd07422">
    <property type="entry name" value="MPP_ApaH"/>
    <property type="match status" value="1"/>
</dbReference>
<dbReference type="GO" id="GO:0008803">
    <property type="term" value="F:bis(5'-nucleosyl)-tetraphosphatase (symmetrical) activity"/>
    <property type="evidence" value="ECO:0007669"/>
    <property type="project" value="UniProtKB-UniRule"/>
</dbReference>
<dbReference type="Gene3D" id="3.60.21.10">
    <property type="match status" value="1"/>
</dbReference>
<feature type="domain" description="Calcineurin-like phosphoesterase" evidence="6">
    <location>
        <begin position="4"/>
        <end position="126"/>
    </location>
</feature>
<evidence type="ECO:0000256" key="4">
    <source>
        <dbReference type="ARBA" id="ARBA00049417"/>
    </source>
</evidence>
<dbReference type="HAMAP" id="MF_00199">
    <property type="entry name" value="ApaH"/>
    <property type="match status" value="1"/>
</dbReference>
<evidence type="ECO:0000259" key="6">
    <source>
        <dbReference type="Pfam" id="PF00149"/>
    </source>
</evidence>
<dbReference type="KEGG" id="mpau:ZMTM_04170"/>
<gene>
    <name evidence="7" type="primary">apaH_1</name>
    <name evidence="5" type="synonym">apaH</name>
    <name evidence="7" type="ORF">ZMTM_04170</name>
</gene>
<comment type="function">
    <text evidence="1 5">Hydrolyzes diadenosine 5',5'''-P1,P4-tetraphosphate to yield ADP.</text>
</comment>
<dbReference type="InterPro" id="IPR029052">
    <property type="entry name" value="Metallo-depent_PP-like"/>
</dbReference>
<dbReference type="EC" id="3.6.1.41" evidence="5"/>
<evidence type="ECO:0000256" key="1">
    <source>
        <dbReference type="ARBA" id="ARBA00003413"/>
    </source>
</evidence>
<comment type="similarity">
    <text evidence="2 5">Belongs to the Ap4A hydrolase family.</text>
</comment>
<sequence>MATYAIGDIQGCHFSFQHLLSEIQFNPSRDRLWLVGDIVNRGAGSLEVLRWVYQHRAVINLVLGNHDLHAITVAEGFAKAHRGDTLQAILDAPDRDVLLGWLRCQPLIHDGGEYVMVHAGLLPQWTIQAATSLAAEVSQALCSDDYRDFLAQMYGNQPATWSDELEGMDRLRVITNAFTRLRICNDAGEMDFKFKGELSDIPQGYQPWFDIAGRQSKDATIIFGHWSALGLQQRDKLFALDTGCLWGGQLTALRLEDRALFQVPCSLEDAPQLITPD</sequence>
<dbReference type="SUPFAM" id="SSF56300">
    <property type="entry name" value="Metallo-dependent phosphatases"/>
    <property type="match status" value="1"/>
</dbReference>
<dbReference type="EMBL" id="AP024110">
    <property type="protein sequence ID" value="BCM24158.1"/>
    <property type="molecule type" value="Genomic_DNA"/>
</dbReference>
<dbReference type="PANTHER" id="PTHR40942">
    <property type="match status" value="1"/>
</dbReference>
<dbReference type="RefSeq" id="WP_221764714.1">
    <property type="nucleotide sequence ID" value="NZ_AP024110.1"/>
</dbReference>
<dbReference type="Proteomes" id="UP000826722">
    <property type="component" value="Chromosome"/>
</dbReference>
<dbReference type="NCBIfam" id="TIGR00668">
    <property type="entry name" value="apaH"/>
    <property type="match status" value="1"/>
</dbReference>
<comment type="catalytic activity">
    <reaction evidence="4 5">
        <text>P(1),P(4)-bis(5'-adenosyl) tetraphosphate + H2O = 2 ADP + 2 H(+)</text>
        <dbReference type="Rhea" id="RHEA:24252"/>
        <dbReference type="ChEBI" id="CHEBI:15377"/>
        <dbReference type="ChEBI" id="CHEBI:15378"/>
        <dbReference type="ChEBI" id="CHEBI:58141"/>
        <dbReference type="ChEBI" id="CHEBI:456216"/>
        <dbReference type="EC" id="3.6.1.41"/>
    </reaction>
</comment>
<dbReference type="NCBIfam" id="NF001204">
    <property type="entry name" value="PRK00166.1"/>
    <property type="match status" value="1"/>
</dbReference>
<protein>
    <recommendedName>
        <fullName evidence="5">Bis(5'-nucleosyl)-tetraphosphatase, symmetrical</fullName>
        <ecNumber evidence="5">3.6.1.41</ecNumber>
    </recommendedName>
    <alternativeName>
        <fullName evidence="5">Ap4A hydrolase</fullName>
    </alternativeName>
    <alternativeName>
        <fullName evidence="5">Diadenosine 5',5'''-P1,P4-tetraphosphate pyrophosphohydrolase</fullName>
    </alternativeName>
    <alternativeName>
        <fullName evidence="5">Diadenosine tetraphosphatase</fullName>
    </alternativeName>
</protein>